<feature type="region of interest" description="Disordered" evidence="1">
    <location>
        <begin position="76"/>
        <end position="127"/>
    </location>
</feature>
<dbReference type="EMBL" id="KZ772728">
    <property type="protein sequence ID" value="PTQ37571.1"/>
    <property type="molecule type" value="Genomic_DNA"/>
</dbReference>
<dbReference type="Proteomes" id="UP000244005">
    <property type="component" value="Unassembled WGS sequence"/>
</dbReference>
<evidence type="ECO:0000256" key="1">
    <source>
        <dbReference type="SAM" id="MobiDB-lite"/>
    </source>
</evidence>
<protein>
    <submittedName>
        <fullName evidence="2">Uncharacterized protein</fullName>
    </submittedName>
</protein>
<keyword evidence="3" id="KW-1185">Reference proteome</keyword>
<proteinExistence type="predicted"/>
<reference evidence="3" key="1">
    <citation type="journal article" date="2017" name="Cell">
        <title>Insights into land plant evolution garnered from the Marchantia polymorpha genome.</title>
        <authorList>
            <person name="Bowman J.L."/>
            <person name="Kohchi T."/>
            <person name="Yamato K.T."/>
            <person name="Jenkins J."/>
            <person name="Shu S."/>
            <person name="Ishizaki K."/>
            <person name="Yamaoka S."/>
            <person name="Nishihama R."/>
            <person name="Nakamura Y."/>
            <person name="Berger F."/>
            <person name="Adam C."/>
            <person name="Aki S.S."/>
            <person name="Althoff F."/>
            <person name="Araki T."/>
            <person name="Arteaga-Vazquez M.A."/>
            <person name="Balasubrmanian S."/>
            <person name="Barry K."/>
            <person name="Bauer D."/>
            <person name="Boehm C.R."/>
            <person name="Briginshaw L."/>
            <person name="Caballero-Perez J."/>
            <person name="Catarino B."/>
            <person name="Chen F."/>
            <person name="Chiyoda S."/>
            <person name="Chovatia M."/>
            <person name="Davies K.M."/>
            <person name="Delmans M."/>
            <person name="Demura T."/>
            <person name="Dierschke T."/>
            <person name="Dolan L."/>
            <person name="Dorantes-Acosta A.E."/>
            <person name="Eklund D.M."/>
            <person name="Florent S.N."/>
            <person name="Flores-Sandoval E."/>
            <person name="Fujiyama A."/>
            <person name="Fukuzawa H."/>
            <person name="Galik B."/>
            <person name="Grimanelli D."/>
            <person name="Grimwood J."/>
            <person name="Grossniklaus U."/>
            <person name="Hamada T."/>
            <person name="Haseloff J."/>
            <person name="Hetherington A.J."/>
            <person name="Higo A."/>
            <person name="Hirakawa Y."/>
            <person name="Hundley H.N."/>
            <person name="Ikeda Y."/>
            <person name="Inoue K."/>
            <person name="Inoue S.I."/>
            <person name="Ishida S."/>
            <person name="Jia Q."/>
            <person name="Kakita M."/>
            <person name="Kanazawa T."/>
            <person name="Kawai Y."/>
            <person name="Kawashima T."/>
            <person name="Kennedy M."/>
            <person name="Kinose K."/>
            <person name="Kinoshita T."/>
            <person name="Kohara Y."/>
            <person name="Koide E."/>
            <person name="Komatsu K."/>
            <person name="Kopischke S."/>
            <person name="Kubo M."/>
            <person name="Kyozuka J."/>
            <person name="Lagercrantz U."/>
            <person name="Lin S.S."/>
            <person name="Lindquist E."/>
            <person name="Lipzen A.M."/>
            <person name="Lu C.W."/>
            <person name="De Luna E."/>
            <person name="Martienssen R.A."/>
            <person name="Minamino N."/>
            <person name="Mizutani M."/>
            <person name="Mizutani M."/>
            <person name="Mochizuki N."/>
            <person name="Monte I."/>
            <person name="Mosher R."/>
            <person name="Nagasaki H."/>
            <person name="Nakagami H."/>
            <person name="Naramoto S."/>
            <person name="Nishitani K."/>
            <person name="Ohtani M."/>
            <person name="Okamoto T."/>
            <person name="Okumura M."/>
            <person name="Phillips J."/>
            <person name="Pollak B."/>
            <person name="Reinders A."/>
            <person name="Rovekamp M."/>
            <person name="Sano R."/>
            <person name="Sawa S."/>
            <person name="Schmid M.W."/>
            <person name="Shirakawa M."/>
            <person name="Solano R."/>
            <person name="Spunde A."/>
            <person name="Suetsugu N."/>
            <person name="Sugano S."/>
            <person name="Sugiyama A."/>
            <person name="Sun R."/>
            <person name="Suzuki Y."/>
            <person name="Takenaka M."/>
            <person name="Takezawa D."/>
            <person name="Tomogane H."/>
            <person name="Tsuzuki M."/>
            <person name="Ueda T."/>
            <person name="Umeda M."/>
            <person name="Ward J.M."/>
            <person name="Watanabe Y."/>
            <person name="Yazaki K."/>
            <person name="Yokoyama R."/>
            <person name="Yoshitake Y."/>
            <person name="Yotsui I."/>
            <person name="Zachgo S."/>
            <person name="Schmutz J."/>
        </authorList>
    </citation>
    <scope>NUCLEOTIDE SEQUENCE [LARGE SCALE GENOMIC DNA]</scope>
    <source>
        <strain evidence="3">Tak-1</strain>
    </source>
</reference>
<dbReference type="AlphaFoldDB" id="A0A2R6WUN6"/>
<organism evidence="2 3">
    <name type="scientific">Marchantia polymorpha</name>
    <name type="common">Common liverwort</name>
    <name type="synonym">Marchantia aquatica</name>
    <dbReference type="NCBI Taxonomy" id="3197"/>
    <lineage>
        <taxon>Eukaryota</taxon>
        <taxon>Viridiplantae</taxon>
        <taxon>Streptophyta</taxon>
        <taxon>Embryophyta</taxon>
        <taxon>Marchantiophyta</taxon>
        <taxon>Marchantiopsida</taxon>
        <taxon>Marchantiidae</taxon>
        <taxon>Marchantiales</taxon>
        <taxon>Marchantiaceae</taxon>
        <taxon>Marchantia</taxon>
    </lineage>
</organism>
<sequence>MFRPSASLSLSLSPVCLPQVCLPHALRPPSSLPSPPLPSPPRRPSFLSAGRAFTGRLLSLSGSSPRTLSVRRLVSRSSPAYDDDPPPSPELLFSCRTGPPRRSALWGDGKRPSMDGRTSASPTHFALLPRCPPLPSPPLPGVLPSSPPDGRSRVGFSRSPVHLLALCQSAGWSVGHPPPTTTTLPPPLNCSSLAVPVLLGGQPSGVTGNALRWMDVRPSIESDRE</sequence>
<evidence type="ECO:0000313" key="2">
    <source>
        <dbReference type="EMBL" id="PTQ37571.1"/>
    </source>
</evidence>
<name>A0A2R6WUN6_MARPO</name>
<gene>
    <name evidence="2" type="ORF">MARPO_0056s0044</name>
</gene>
<accession>A0A2R6WUN6</accession>
<evidence type="ECO:0000313" key="3">
    <source>
        <dbReference type="Proteomes" id="UP000244005"/>
    </source>
</evidence>